<organism evidence="2 3">
    <name type="scientific">Escherichia coli</name>
    <dbReference type="NCBI Taxonomy" id="562"/>
    <lineage>
        <taxon>Bacteria</taxon>
        <taxon>Pseudomonadati</taxon>
        <taxon>Pseudomonadota</taxon>
        <taxon>Gammaproteobacteria</taxon>
        <taxon>Enterobacterales</taxon>
        <taxon>Enterobacteriaceae</taxon>
        <taxon>Escherichia</taxon>
    </lineage>
</organism>
<dbReference type="EMBL" id="AASWKX010000053">
    <property type="protein sequence ID" value="EFH6168263.1"/>
    <property type="molecule type" value="Genomic_DNA"/>
</dbReference>
<dbReference type="EMBL" id="WUIY01000034">
    <property type="protein sequence ID" value="MXI74554.1"/>
    <property type="molecule type" value="Genomic_DNA"/>
</dbReference>
<evidence type="ECO:0000313" key="4">
    <source>
        <dbReference type="Proteomes" id="UP000537181"/>
    </source>
</evidence>
<protein>
    <submittedName>
        <fullName evidence="2">Uncharacterized protein</fullName>
    </submittedName>
</protein>
<sequence>MSREGSLDLLQEVEESLDIMRQTQHIKPVKVKAILENLRSSLEYLANDTYDKYISPRSNDERPKIYFPYGKKEFIDKFFSKTLKINPPSSSPLYKIFTSIQDYHTGESWLEMMCNLTNEVKHRQPIPLREESSVKDLSVSVDGFGLITAGSSAKILFKNNHINGKKLEDFTFENGKLQRSGNGVPLNIVITEEKKIRFHGNDHEVIPFIESCLIKIRIFIIEAYNELDKI</sequence>
<accession>A0A6D0AEH2</accession>
<proteinExistence type="predicted"/>
<name>A0A6D0AEH2_ECOLX</name>
<evidence type="ECO:0000313" key="2">
    <source>
        <dbReference type="EMBL" id="MXI74554.1"/>
    </source>
</evidence>
<dbReference type="RefSeq" id="WP_023567552.1">
    <property type="nucleotide sequence ID" value="NZ_AP025214.2"/>
</dbReference>
<dbReference type="Proteomes" id="UP000436141">
    <property type="component" value="Unassembled WGS sequence"/>
</dbReference>
<reference evidence="2 3" key="1">
    <citation type="submission" date="2019-12" db="EMBL/GenBank/DDBJ databases">
        <title>Enteriobacteria Tanzani isolates_10434.</title>
        <authorList>
            <person name="Subbiah M."/>
            <person name="Call D."/>
        </authorList>
    </citation>
    <scope>NUCLEOTIDE SEQUENCE [LARGE SCALE GENOMIC DNA]</scope>
    <source>
        <strain evidence="2 3">10434wD1</strain>
    </source>
</reference>
<evidence type="ECO:0000313" key="3">
    <source>
        <dbReference type="Proteomes" id="UP000436141"/>
    </source>
</evidence>
<gene>
    <name evidence="1" type="ORF">GAJ12_25000</name>
    <name evidence="2" type="ORF">GRW05_09750</name>
</gene>
<dbReference type="AlphaFoldDB" id="A0A6D0AEH2"/>
<evidence type="ECO:0000313" key="1">
    <source>
        <dbReference type="EMBL" id="EFH6168263.1"/>
    </source>
</evidence>
<comment type="caution">
    <text evidence="2">The sequence shown here is derived from an EMBL/GenBank/DDBJ whole genome shotgun (WGS) entry which is preliminary data.</text>
</comment>
<dbReference type="Proteomes" id="UP000537181">
    <property type="component" value="Unassembled WGS sequence"/>
</dbReference>
<reference evidence="1 4" key="2">
    <citation type="submission" date="2019-12" db="EMBL/GenBank/DDBJ databases">
        <authorList>
            <consortium name="NARMS: The National Antimicrobial Resistance Monitoring System"/>
        </authorList>
    </citation>
    <scope>NUCLEOTIDE SEQUENCE [LARGE SCALE GENOMIC DNA]</scope>
    <source>
        <strain evidence="1 4">CVM N19EC0596</strain>
    </source>
</reference>